<feature type="transmembrane region" description="Helical" evidence="10">
    <location>
        <begin position="209"/>
        <end position="228"/>
    </location>
</feature>
<keyword evidence="4" id="KW-1003">Cell membrane</keyword>
<evidence type="ECO:0000256" key="8">
    <source>
        <dbReference type="ARBA" id="ARBA00023136"/>
    </source>
</evidence>
<evidence type="ECO:0000256" key="1">
    <source>
        <dbReference type="ARBA" id="ARBA00004429"/>
    </source>
</evidence>
<dbReference type="InterPro" id="IPR048279">
    <property type="entry name" value="MdtK-like"/>
</dbReference>
<dbReference type="GO" id="GO:0015297">
    <property type="term" value="F:antiporter activity"/>
    <property type="evidence" value="ECO:0007669"/>
    <property type="project" value="UniProtKB-KW"/>
</dbReference>
<feature type="transmembrane region" description="Helical" evidence="10">
    <location>
        <begin position="437"/>
        <end position="456"/>
    </location>
</feature>
<comment type="subcellular location">
    <subcellularLocation>
        <location evidence="1">Cell inner membrane</location>
        <topology evidence="1">Multi-pass membrane protein</topology>
    </subcellularLocation>
</comment>
<dbReference type="Proteomes" id="UP000199600">
    <property type="component" value="Unassembled WGS sequence"/>
</dbReference>
<protein>
    <recommendedName>
        <fullName evidence="9">Multidrug-efflux transporter</fullName>
    </recommendedName>
</protein>
<keyword evidence="6 10" id="KW-1133">Transmembrane helix</keyword>
<keyword evidence="3" id="KW-0050">Antiport</keyword>
<dbReference type="EMBL" id="FLQY01000201">
    <property type="protein sequence ID" value="SBT08517.1"/>
    <property type="molecule type" value="Genomic_DNA"/>
</dbReference>
<feature type="transmembrane region" description="Helical" evidence="10">
    <location>
        <begin position="248"/>
        <end position="273"/>
    </location>
</feature>
<keyword evidence="2" id="KW-0813">Transport</keyword>
<feature type="transmembrane region" description="Helical" evidence="10">
    <location>
        <begin position="367"/>
        <end position="386"/>
    </location>
</feature>
<organism evidence="11 12">
    <name type="scientific">Candidatus Propionivibrio aalborgensis</name>
    <dbReference type="NCBI Taxonomy" id="1860101"/>
    <lineage>
        <taxon>Bacteria</taxon>
        <taxon>Pseudomonadati</taxon>
        <taxon>Pseudomonadota</taxon>
        <taxon>Betaproteobacteria</taxon>
        <taxon>Rhodocyclales</taxon>
        <taxon>Rhodocyclaceae</taxon>
        <taxon>Propionivibrio</taxon>
    </lineage>
</organism>
<dbReference type="GO" id="GO:0042910">
    <property type="term" value="F:xenobiotic transmembrane transporter activity"/>
    <property type="evidence" value="ECO:0007669"/>
    <property type="project" value="InterPro"/>
</dbReference>
<keyword evidence="7" id="KW-0406">Ion transport</keyword>
<keyword evidence="8 10" id="KW-0472">Membrane</keyword>
<feature type="transmembrane region" description="Helical" evidence="10">
    <location>
        <begin position="93"/>
        <end position="115"/>
    </location>
</feature>
<dbReference type="AlphaFoldDB" id="A0A1A8XV99"/>
<evidence type="ECO:0000256" key="10">
    <source>
        <dbReference type="SAM" id="Phobius"/>
    </source>
</evidence>
<feature type="transmembrane region" description="Helical" evidence="10">
    <location>
        <begin position="60"/>
        <end position="81"/>
    </location>
</feature>
<evidence type="ECO:0000256" key="7">
    <source>
        <dbReference type="ARBA" id="ARBA00023065"/>
    </source>
</evidence>
<dbReference type="InterPro" id="IPR002528">
    <property type="entry name" value="MATE_fam"/>
</dbReference>
<dbReference type="InterPro" id="IPR050222">
    <property type="entry name" value="MATE_MdtK"/>
</dbReference>
<dbReference type="GO" id="GO:0006811">
    <property type="term" value="P:monoatomic ion transport"/>
    <property type="evidence" value="ECO:0007669"/>
    <property type="project" value="UniProtKB-KW"/>
</dbReference>
<evidence type="ECO:0000313" key="12">
    <source>
        <dbReference type="Proteomes" id="UP000199600"/>
    </source>
</evidence>
<dbReference type="CDD" id="cd13131">
    <property type="entry name" value="MATE_NorM_like"/>
    <property type="match status" value="1"/>
</dbReference>
<evidence type="ECO:0000256" key="2">
    <source>
        <dbReference type="ARBA" id="ARBA00022448"/>
    </source>
</evidence>
<reference evidence="11 12" key="1">
    <citation type="submission" date="2016-06" db="EMBL/GenBank/DDBJ databases">
        <authorList>
            <person name="Kjaerup R.B."/>
            <person name="Dalgaard T.S."/>
            <person name="Juul-Madsen H.R."/>
        </authorList>
    </citation>
    <scope>NUCLEOTIDE SEQUENCE [LARGE SCALE GENOMIC DNA]</scope>
    <source>
        <strain evidence="11">2</strain>
    </source>
</reference>
<evidence type="ECO:0000256" key="4">
    <source>
        <dbReference type="ARBA" id="ARBA00022475"/>
    </source>
</evidence>
<feature type="transmembrane region" description="Helical" evidence="10">
    <location>
        <begin position="294"/>
        <end position="313"/>
    </location>
</feature>
<dbReference type="PANTHER" id="PTHR43298:SF2">
    <property type="entry name" value="FMN_FAD EXPORTER YEEO-RELATED"/>
    <property type="match status" value="1"/>
</dbReference>
<proteinExistence type="predicted"/>
<evidence type="ECO:0000256" key="3">
    <source>
        <dbReference type="ARBA" id="ARBA00022449"/>
    </source>
</evidence>
<name>A0A1A8XV99_9RHOO</name>
<evidence type="ECO:0000256" key="6">
    <source>
        <dbReference type="ARBA" id="ARBA00022989"/>
    </source>
</evidence>
<feature type="transmembrane region" description="Helical" evidence="10">
    <location>
        <begin position="136"/>
        <end position="158"/>
    </location>
</feature>
<keyword evidence="12" id="KW-1185">Reference proteome</keyword>
<feature type="transmembrane region" description="Helical" evidence="10">
    <location>
        <begin position="178"/>
        <end position="197"/>
    </location>
</feature>
<dbReference type="NCBIfam" id="TIGR00797">
    <property type="entry name" value="matE"/>
    <property type="match status" value="1"/>
</dbReference>
<feature type="transmembrane region" description="Helical" evidence="10">
    <location>
        <begin position="468"/>
        <end position="491"/>
    </location>
</feature>
<dbReference type="PIRSF" id="PIRSF006603">
    <property type="entry name" value="DinF"/>
    <property type="match status" value="1"/>
</dbReference>
<accession>A0A1A8XV99</accession>
<evidence type="ECO:0000256" key="9">
    <source>
        <dbReference type="ARBA" id="ARBA00031636"/>
    </source>
</evidence>
<dbReference type="PANTHER" id="PTHR43298">
    <property type="entry name" value="MULTIDRUG RESISTANCE PROTEIN NORM-RELATED"/>
    <property type="match status" value="1"/>
</dbReference>
<dbReference type="GO" id="GO:0005886">
    <property type="term" value="C:plasma membrane"/>
    <property type="evidence" value="ECO:0007669"/>
    <property type="project" value="UniProtKB-SubCell"/>
</dbReference>
<feature type="transmembrane region" description="Helical" evidence="10">
    <location>
        <begin position="398"/>
        <end position="416"/>
    </location>
</feature>
<feature type="transmembrane region" description="Helical" evidence="10">
    <location>
        <begin position="325"/>
        <end position="346"/>
    </location>
</feature>
<evidence type="ECO:0000256" key="5">
    <source>
        <dbReference type="ARBA" id="ARBA00022692"/>
    </source>
</evidence>
<gene>
    <name evidence="11" type="primary">norM</name>
    <name evidence="11" type="ORF">PROAA_280023</name>
</gene>
<dbReference type="Pfam" id="PF01554">
    <property type="entry name" value="MatE"/>
    <property type="match status" value="2"/>
</dbReference>
<keyword evidence="5 10" id="KW-0812">Transmembrane</keyword>
<sequence length="496" mass="53523">MQPAPTFRRVYCHESQRKSLAQTWDTTISYVPIRTKQKWNRLSEPLFTTSPSMFIHQSRLILLHAAPMLIAQLASMGMMVIDTVLLGHYGAEDLAAVAVGGGIYIAVIFAFTGILQSVSPTVAHLKGAGRDDEIAGVLQQAFWLALLLAIPGVLFLHFPDALLALSDIEPELEYKARGYLAMLAWGMPAALLYRTFYAFCNALGRPRPLMLISLGSTLLHGVLAWLLVTGALGGEGLGALGCGVSNALVGWFALFCSAAYMVFGKFLAPYGLLGSWQRPRLGMLRELLRIGLPMGLSSFVEISAFTLIALFVAQMGATVVAGHRVVANLAAICYMLPLALSIATLAQVGQAAGARDWRRAEASISAGLLLAGGLSTILGLVLWWYARPLVEAYTSDPAVRLVALSLIGYVAIYQVFDALQTVAAYSLRGYKITFVPMLIHIACFWVVGLFGGWWLAFRTASPMGVAGFWLGSLASLVLAAVLLGSVLWRAVRLVRD</sequence>
<evidence type="ECO:0000313" key="11">
    <source>
        <dbReference type="EMBL" id="SBT08517.1"/>
    </source>
</evidence>